<dbReference type="AlphaFoldDB" id="A0A0C3S8W0"/>
<accession>A0A0C3S8W0</accession>
<evidence type="ECO:0000256" key="4">
    <source>
        <dbReference type="ARBA" id="ARBA00022989"/>
    </source>
</evidence>
<dbReference type="SUPFAM" id="SSF103473">
    <property type="entry name" value="MFS general substrate transporter"/>
    <property type="match status" value="1"/>
</dbReference>
<sequence length="519" mass="57730">MMIAKDETPSLDAQAKYTCDPEKTSADIEELETVTSKSLSRGSDKHVVFGVDAPAQLSACEEQRLYRKIDMRLLPMLIVMQLVSYLDRGNIGNAKLQGLTTQLHLTGDSYNVALALYFVPYILLECPASLVMKKLRPSRWLPGIVMIWGVAGALMGLVKTYAQLVGLRLTLGGLEAGLFPCVTWYLSMWYPKHKLYYRMAMFWGGATIAGAFSGLLAFGISFMSGTEGMLGWPWIFILEGIFTVLIGFIGLFAIVDCPATAKFLTPTEREYVVWRLKYSDSIVGEDESFQWRHVRAALSDWQVYSNGLLFMSFVGPLYGISFFLPSIINSFGFSPATSQLLTVPPYAFATFIGILFSVWSDRKQIRSPFIFLGQAMSLIGFGIQISNAHFAVKYFGTFFCVAGGYGVFPSLPSWISNNTSGQYKRGMAIAVNVAFGNTAGSIATALFRSQDAPRYIRANAVELGFVSMGMVVLGFQVLMYRWINSKRDKAMPREGIRAVYTDRQLRDMGDKAPGFRYIL</sequence>
<dbReference type="FunFam" id="1.20.1250.20:FF:000068">
    <property type="entry name" value="MFS general substrate transporter"/>
    <property type="match status" value="1"/>
</dbReference>
<dbReference type="InterPro" id="IPR036259">
    <property type="entry name" value="MFS_trans_sf"/>
</dbReference>
<proteinExistence type="predicted"/>
<feature type="domain" description="Major facilitator superfamily (MFS) profile" evidence="7">
    <location>
        <begin position="73"/>
        <end position="487"/>
    </location>
</feature>
<organism evidence="8 9">
    <name type="scientific">Phlebiopsis gigantea (strain 11061_1 CR5-6)</name>
    <name type="common">White-rot fungus</name>
    <name type="synonym">Peniophora gigantea</name>
    <dbReference type="NCBI Taxonomy" id="745531"/>
    <lineage>
        <taxon>Eukaryota</taxon>
        <taxon>Fungi</taxon>
        <taxon>Dikarya</taxon>
        <taxon>Basidiomycota</taxon>
        <taxon>Agaricomycotina</taxon>
        <taxon>Agaricomycetes</taxon>
        <taxon>Polyporales</taxon>
        <taxon>Phanerochaetaceae</taxon>
        <taxon>Phlebiopsis</taxon>
    </lineage>
</organism>
<dbReference type="EMBL" id="KN840491">
    <property type="protein sequence ID" value="KIP07752.1"/>
    <property type="molecule type" value="Genomic_DNA"/>
</dbReference>
<evidence type="ECO:0000259" key="7">
    <source>
        <dbReference type="PROSITE" id="PS50850"/>
    </source>
</evidence>
<dbReference type="PANTHER" id="PTHR43791:SF18">
    <property type="entry name" value="NICOTINIC ACID TRANSPORTER TNA1, PUTATIVE (AFU_ORTHOLOGUE AFUA_3G03820)-RELATED"/>
    <property type="match status" value="1"/>
</dbReference>
<keyword evidence="9" id="KW-1185">Reference proteome</keyword>
<dbReference type="InterPro" id="IPR011701">
    <property type="entry name" value="MFS"/>
</dbReference>
<dbReference type="PROSITE" id="PS50850">
    <property type="entry name" value="MFS"/>
    <property type="match status" value="1"/>
</dbReference>
<feature type="transmembrane region" description="Helical" evidence="6">
    <location>
        <begin position="308"/>
        <end position="328"/>
    </location>
</feature>
<keyword evidence="3 6" id="KW-0812">Transmembrane</keyword>
<keyword evidence="2" id="KW-0813">Transport</keyword>
<evidence type="ECO:0000256" key="2">
    <source>
        <dbReference type="ARBA" id="ARBA00022448"/>
    </source>
</evidence>
<evidence type="ECO:0000256" key="5">
    <source>
        <dbReference type="ARBA" id="ARBA00023136"/>
    </source>
</evidence>
<gene>
    <name evidence="8" type="ORF">PHLGIDRAFT_407948</name>
</gene>
<dbReference type="PANTHER" id="PTHR43791">
    <property type="entry name" value="PERMEASE-RELATED"/>
    <property type="match status" value="1"/>
</dbReference>
<feature type="transmembrane region" description="Helical" evidence="6">
    <location>
        <begin position="340"/>
        <end position="358"/>
    </location>
</feature>
<keyword evidence="5 6" id="KW-0472">Membrane</keyword>
<dbReference type="Gene3D" id="1.20.1250.20">
    <property type="entry name" value="MFS general substrate transporter like domains"/>
    <property type="match status" value="2"/>
</dbReference>
<evidence type="ECO:0000256" key="3">
    <source>
        <dbReference type="ARBA" id="ARBA00022692"/>
    </source>
</evidence>
<reference evidence="8 9" key="1">
    <citation type="journal article" date="2014" name="PLoS Genet.">
        <title>Analysis of the Phlebiopsis gigantea genome, transcriptome and secretome provides insight into its pioneer colonization strategies of wood.</title>
        <authorList>
            <person name="Hori C."/>
            <person name="Ishida T."/>
            <person name="Igarashi K."/>
            <person name="Samejima M."/>
            <person name="Suzuki H."/>
            <person name="Master E."/>
            <person name="Ferreira P."/>
            <person name="Ruiz-Duenas F.J."/>
            <person name="Held B."/>
            <person name="Canessa P."/>
            <person name="Larrondo L.F."/>
            <person name="Schmoll M."/>
            <person name="Druzhinina I.S."/>
            <person name="Kubicek C.P."/>
            <person name="Gaskell J.A."/>
            <person name="Kersten P."/>
            <person name="St John F."/>
            <person name="Glasner J."/>
            <person name="Sabat G."/>
            <person name="Splinter BonDurant S."/>
            <person name="Syed K."/>
            <person name="Yadav J."/>
            <person name="Mgbeahuruike A.C."/>
            <person name="Kovalchuk A."/>
            <person name="Asiegbu F.O."/>
            <person name="Lackner G."/>
            <person name="Hoffmeister D."/>
            <person name="Rencoret J."/>
            <person name="Gutierrez A."/>
            <person name="Sun H."/>
            <person name="Lindquist E."/>
            <person name="Barry K."/>
            <person name="Riley R."/>
            <person name="Grigoriev I.V."/>
            <person name="Henrissat B."/>
            <person name="Kues U."/>
            <person name="Berka R.M."/>
            <person name="Martinez A.T."/>
            <person name="Covert S.F."/>
            <person name="Blanchette R.A."/>
            <person name="Cullen D."/>
        </authorList>
    </citation>
    <scope>NUCLEOTIDE SEQUENCE [LARGE SCALE GENOMIC DNA]</scope>
    <source>
        <strain evidence="8 9">11061_1 CR5-6</strain>
    </source>
</reference>
<protein>
    <recommendedName>
        <fullName evidence="7">Major facilitator superfamily (MFS) profile domain-containing protein</fullName>
    </recommendedName>
</protein>
<dbReference type="GO" id="GO:0016020">
    <property type="term" value="C:membrane"/>
    <property type="evidence" value="ECO:0007669"/>
    <property type="project" value="UniProtKB-SubCell"/>
</dbReference>
<name>A0A0C3S8W0_PHLG1</name>
<feature type="transmembrane region" description="Helical" evidence="6">
    <location>
        <begin position="427"/>
        <end position="447"/>
    </location>
</feature>
<comment type="subcellular location">
    <subcellularLocation>
        <location evidence="1">Membrane</location>
        <topology evidence="1">Multi-pass membrane protein</topology>
    </subcellularLocation>
</comment>
<dbReference type="FunFam" id="1.20.1250.20:FF:000034">
    <property type="entry name" value="MFS general substrate transporter"/>
    <property type="match status" value="1"/>
</dbReference>
<evidence type="ECO:0000256" key="6">
    <source>
        <dbReference type="SAM" id="Phobius"/>
    </source>
</evidence>
<dbReference type="InterPro" id="IPR020846">
    <property type="entry name" value="MFS_dom"/>
</dbReference>
<dbReference type="GO" id="GO:0022857">
    <property type="term" value="F:transmembrane transporter activity"/>
    <property type="evidence" value="ECO:0007669"/>
    <property type="project" value="InterPro"/>
</dbReference>
<dbReference type="HOGENOM" id="CLU_001265_0_1_1"/>
<evidence type="ECO:0000313" key="9">
    <source>
        <dbReference type="Proteomes" id="UP000053257"/>
    </source>
</evidence>
<dbReference type="Pfam" id="PF07690">
    <property type="entry name" value="MFS_1"/>
    <property type="match status" value="1"/>
</dbReference>
<dbReference type="OrthoDB" id="2985014at2759"/>
<feature type="transmembrane region" description="Helical" evidence="6">
    <location>
        <begin position="143"/>
        <end position="162"/>
    </location>
</feature>
<dbReference type="Proteomes" id="UP000053257">
    <property type="component" value="Unassembled WGS sequence"/>
</dbReference>
<feature type="transmembrane region" description="Helical" evidence="6">
    <location>
        <begin position="168"/>
        <end position="188"/>
    </location>
</feature>
<feature type="transmembrane region" description="Helical" evidence="6">
    <location>
        <begin position="200"/>
        <end position="222"/>
    </location>
</feature>
<feature type="transmembrane region" description="Helical" evidence="6">
    <location>
        <begin position="370"/>
        <end position="388"/>
    </location>
</feature>
<feature type="transmembrane region" description="Helical" evidence="6">
    <location>
        <begin position="463"/>
        <end position="483"/>
    </location>
</feature>
<keyword evidence="4 6" id="KW-1133">Transmembrane helix</keyword>
<feature type="transmembrane region" description="Helical" evidence="6">
    <location>
        <begin position="394"/>
        <end position="415"/>
    </location>
</feature>
<evidence type="ECO:0000313" key="8">
    <source>
        <dbReference type="EMBL" id="KIP07752.1"/>
    </source>
</evidence>
<feature type="transmembrane region" description="Helical" evidence="6">
    <location>
        <begin position="234"/>
        <end position="255"/>
    </location>
</feature>
<dbReference type="STRING" id="745531.A0A0C3S8W0"/>
<evidence type="ECO:0000256" key="1">
    <source>
        <dbReference type="ARBA" id="ARBA00004141"/>
    </source>
</evidence>